<dbReference type="EMBL" id="JASCZI010152721">
    <property type="protein sequence ID" value="MED6176584.1"/>
    <property type="molecule type" value="Genomic_DNA"/>
</dbReference>
<evidence type="ECO:0000313" key="1">
    <source>
        <dbReference type="EMBL" id="MED6176584.1"/>
    </source>
</evidence>
<reference evidence="1 2" key="1">
    <citation type="journal article" date="2023" name="Plants (Basel)">
        <title>Bridging the Gap: Combining Genomics and Transcriptomics Approaches to Understand Stylosanthes scabra, an Orphan Legume from the Brazilian Caatinga.</title>
        <authorList>
            <person name="Ferreira-Neto J.R.C."/>
            <person name="da Silva M.D."/>
            <person name="Binneck E."/>
            <person name="de Melo N.F."/>
            <person name="da Silva R.H."/>
            <person name="de Melo A.L.T.M."/>
            <person name="Pandolfi V."/>
            <person name="Bustamante F.O."/>
            <person name="Brasileiro-Vidal A.C."/>
            <person name="Benko-Iseppon A.M."/>
        </authorList>
    </citation>
    <scope>NUCLEOTIDE SEQUENCE [LARGE SCALE GENOMIC DNA]</scope>
    <source>
        <tissue evidence="1">Leaves</tissue>
    </source>
</reference>
<proteinExistence type="predicted"/>
<name>A0ABU6VSQ9_9FABA</name>
<evidence type="ECO:0000313" key="2">
    <source>
        <dbReference type="Proteomes" id="UP001341840"/>
    </source>
</evidence>
<dbReference type="Proteomes" id="UP001341840">
    <property type="component" value="Unassembled WGS sequence"/>
</dbReference>
<accession>A0ABU6VSQ9</accession>
<comment type="caution">
    <text evidence="1">The sequence shown here is derived from an EMBL/GenBank/DDBJ whole genome shotgun (WGS) entry which is preliminary data.</text>
</comment>
<organism evidence="1 2">
    <name type="scientific">Stylosanthes scabra</name>
    <dbReference type="NCBI Taxonomy" id="79078"/>
    <lineage>
        <taxon>Eukaryota</taxon>
        <taxon>Viridiplantae</taxon>
        <taxon>Streptophyta</taxon>
        <taxon>Embryophyta</taxon>
        <taxon>Tracheophyta</taxon>
        <taxon>Spermatophyta</taxon>
        <taxon>Magnoliopsida</taxon>
        <taxon>eudicotyledons</taxon>
        <taxon>Gunneridae</taxon>
        <taxon>Pentapetalae</taxon>
        <taxon>rosids</taxon>
        <taxon>fabids</taxon>
        <taxon>Fabales</taxon>
        <taxon>Fabaceae</taxon>
        <taxon>Papilionoideae</taxon>
        <taxon>50 kb inversion clade</taxon>
        <taxon>dalbergioids sensu lato</taxon>
        <taxon>Dalbergieae</taxon>
        <taxon>Pterocarpus clade</taxon>
        <taxon>Stylosanthes</taxon>
    </lineage>
</organism>
<protein>
    <submittedName>
        <fullName evidence="1">Uncharacterized protein</fullName>
    </submittedName>
</protein>
<gene>
    <name evidence="1" type="ORF">PIB30_089626</name>
</gene>
<keyword evidence="2" id="KW-1185">Reference proteome</keyword>
<sequence>MITLFKAFLKGTPITRNIPDIREDQIGSSSLGINAQRVLIKALEALPFEGIHYRTPIIRTDVKKIGLLNALGDSDGGRIKSFTIREAIRYSYLRDIRFVTCLCASLGFGIWWNIAPEPLLLNPAALSSPDLSTLLRVARDTFLDQICSSHPHVTSPCDCGEPLNNTARLLLNEPERFDPLGIQDMQEDVTLRGQALKMDEAAHHSLNAPPCWPLGMRTFNLPIDLLELLEKGYWIEAFGQDFFINAQKINNNIESGYGGSVIAPQGKPRRVSQVREALVGFPSDREPTPWGPEKREKLVLRARRLLPFRNKVAVGLD</sequence>